<dbReference type="Proteomes" id="UP000179001">
    <property type="component" value="Unassembled WGS sequence"/>
</dbReference>
<evidence type="ECO:0000256" key="6">
    <source>
        <dbReference type="RuleBase" id="RU368020"/>
    </source>
</evidence>
<keyword evidence="3 6" id="KW-0249">Electron transport</keyword>
<keyword evidence="2 6" id="KW-0479">Metal-binding</keyword>
<evidence type="ECO:0000256" key="1">
    <source>
        <dbReference type="ARBA" id="ARBA00022448"/>
    </source>
</evidence>
<proteinExistence type="predicted"/>
<accession>A0A1F5SWD6</accession>
<evidence type="ECO:0000256" key="5">
    <source>
        <dbReference type="ARBA" id="ARBA00023014"/>
    </source>
</evidence>
<dbReference type="AlphaFoldDB" id="A0A1F5SWD6"/>
<gene>
    <name evidence="8" type="ORF">A2478_00705</name>
</gene>
<comment type="caution">
    <text evidence="8">The sequence shown here is derived from an EMBL/GenBank/DDBJ whole genome shotgun (WGS) entry which is preliminary data.</text>
</comment>
<organism evidence="8 9">
    <name type="scientific">Candidatus Falkowbacteria bacterium RIFOXYC2_FULL_36_12</name>
    <dbReference type="NCBI Taxonomy" id="1798002"/>
    <lineage>
        <taxon>Bacteria</taxon>
        <taxon>Candidatus Falkowiibacteriota</taxon>
    </lineage>
</organism>
<dbReference type="SUPFAM" id="SSF54862">
    <property type="entry name" value="4Fe-4S ferredoxins"/>
    <property type="match status" value="1"/>
</dbReference>
<dbReference type="PRINTS" id="PR00352">
    <property type="entry name" value="3FE4SFRDOXIN"/>
</dbReference>
<keyword evidence="5 6" id="KW-0411">Iron-sulfur</keyword>
<keyword evidence="1 6" id="KW-0813">Transport</keyword>
<protein>
    <recommendedName>
        <fullName evidence="6">Ferredoxin</fullName>
    </recommendedName>
</protein>
<dbReference type="PROSITE" id="PS51379">
    <property type="entry name" value="4FE4S_FER_2"/>
    <property type="match status" value="1"/>
</dbReference>
<dbReference type="GO" id="GO:0051536">
    <property type="term" value="F:iron-sulfur cluster binding"/>
    <property type="evidence" value="ECO:0007669"/>
    <property type="project" value="UniProtKB-KW"/>
</dbReference>
<evidence type="ECO:0000256" key="3">
    <source>
        <dbReference type="ARBA" id="ARBA00022982"/>
    </source>
</evidence>
<evidence type="ECO:0000256" key="2">
    <source>
        <dbReference type="ARBA" id="ARBA00022723"/>
    </source>
</evidence>
<evidence type="ECO:0000313" key="8">
    <source>
        <dbReference type="EMBL" id="OGF30952.1"/>
    </source>
</evidence>
<dbReference type="InterPro" id="IPR001080">
    <property type="entry name" value="3Fe4S_ferredoxin"/>
</dbReference>
<dbReference type="PANTHER" id="PTHR36923">
    <property type="entry name" value="FERREDOXIN"/>
    <property type="match status" value="1"/>
</dbReference>
<dbReference type="EMBL" id="MFGJ01000008">
    <property type="protein sequence ID" value="OGF30952.1"/>
    <property type="molecule type" value="Genomic_DNA"/>
</dbReference>
<feature type="domain" description="4Fe-4S ferredoxin-type" evidence="7">
    <location>
        <begin position="1"/>
        <end position="29"/>
    </location>
</feature>
<comment type="function">
    <text evidence="6">Ferredoxins are iron-sulfur proteins that transfer electrons in a wide variety of metabolic reactions.</text>
</comment>
<dbReference type="GO" id="GO:0009055">
    <property type="term" value="F:electron transfer activity"/>
    <property type="evidence" value="ECO:0007669"/>
    <property type="project" value="UniProtKB-UniRule"/>
</dbReference>
<dbReference type="GO" id="GO:0005506">
    <property type="term" value="F:iron ion binding"/>
    <property type="evidence" value="ECO:0007669"/>
    <property type="project" value="UniProtKB-UniRule"/>
</dbReference>
<sequence>MKPKIDQEKCIGCGTCPAIDGEVFEMQADNKAHVKEGVDYNAHQNQIEEAKSACPTQAIEVE</sequence>
<dbReference type="Gene3D" id="3.30.70.20">
    <property type="match status" value="1"/>
</dbReference>
<name>A0A1F5SWD6_9BACT</name>
<keyword evidence="4 6" id="KW-0408">Iron</keyword>
<dbReference type="InterPro" id="IPR051269">
    <property type="entry name" value="Fe-S_cluster_ET"/>
</dbReference>
<reference evidence="8 9" key="1">
    <citation type="journal article" date="2016" name="Nat. Commun.">
        <title>Thousands of microbial genomes shed light on interconnected biogeochemical processes in an aquifer system.</title>
        <authorList>
            <person name="Anantharaman K."/>
            <person name="Brown C.T."/>
            <person name="Hug L.A."/>
            <person name="Sharon I."/>
            <person name="Castelle C.J."/>
            <person name="Probst A.J."/>
            <person name="Thomas B.C."/>
            <person name="Singh A."/>
            <person name="Wilkins M.J."/>
            <person name="Karaoz U."/>
            <person name="Brodie E.L."/>
            <person name="Williams K.H."/>
            <person name="Hubbard S.S."/>
            <person name="Banfield J.F."/>
        </authorList>
    </citation>
    <scope>NUCLEOTIDE SEQUENCE [LARGE SCALE GENOMIC DNA]</scope>
</reference>
<evidence type="ECO:0000256" key="4">
    <source>
        <dbReference type="ARBA" id="ARBA00023004"/>
    </source>
</evidence>
<dbReference type="InterPro" id="IPR017896">
    <property type="entry name" value="4Fe4S_Fe-S-bd"/>
</dbReference>
<dbReference type="Pfam" id="PF13370">
    <property type="entry name" value="Fer4_13"/>
    <property type="match status" value="1"/>
</dbReference>
<evidence type="ECO:0000313" key="9">
    <source>
        <dbReference type="Proteomes" id="UP000179001"/>
    </source>
</evidence>
<evidence type="ECO:0000259" key="7">
    <source>
        <dbReference type="PROSITE" id="PS51379"/>
    </source>
</evidence>
<dbReference type="STRING" id="1798002.A2478_00705"/>
<dbReference type="PANTHER" id="PTHR36923:SF3">
    <property type="entry name" value="FERREDOXIN"/>
    <property type="match status" value="1"/>
</dbReference>